<dbReference type="EMBL" id="AEQN01000016">
    <property type="protein sequence ID" value="EFV01689.1"/>
    <property type="molecule type" value="Genomic_DNA"/>
</dbReference>
<keyword evidence="2" id="KW-1185">Reference proteome</keyword>
<comment type="caution">
    <text evidence="1">The sequence shown here is derived from an EMBL/GenBank/DDBJ whole genome shotgun (WGS) entry which is preliminary data.</text>
</comment>
<name>E6MGE9_9FIRM</name>
<dbReference type="HOGENOM" id="CLU_3275257_0_0_9"/>
<organism evidence="1 2">
    <name type="scientific">Pseudoramibacter alactolyticus ATCC 23263</name>
    <dbReference type="NCBI Taxonomy" id="887929"/>
    <lineage>
        <taxon>Bacteria</taxon>
        <taxon>Bacillati</taxon>
        <taxon>Bacillota</taxon>
        <taxon>Clostridia</taxon>
        <taxon>Eubacteriales</taxon>
        <taxon>Eubacteriaceae</taxon>
        <taxon>Pseudoramibacter</taxon>
    </lineage>
</organism>
<dbReference type="Proteomes" id="UP000004754">
    <property type="component" value="Unassembled WGS sequence"/>
</dbReference>
<accession>E6MGE9</accession>
<proteinExistence type="predicted"/>
<protein>
    <submittedName>
        <fullName evidence="1">Uncharacterized protein</fullName>
    </submittedName>
</protein>
<evidence type="ECO:0000313" key="1">
    <source>
        <dbReference type="EMBL" id="EFV01689.1"/>
    </source>
</evidence>
<evidence type="ECO:0000313" key="2">
    <source>
        <dbReference type="Proteomes" id="UP000004754"/>
    </source>
</evidence>
<gene>
    <name evidence="1" type="ORF">HMP0721_1082</name>
</gene>
<reference evidence="1 2" key="1">
    <citation type="submission" date="2010-12" db="EMBL/GenBank/DDBJ databases">
        <authorList>
            <person name="Muzny D."/>
            <person name="Qin X."/>
            <person name="Deng J."/>
            <person name="Jiang H."/>
            <person name="Liu Y."/>
            <person name="Qu J."/>
            <person name="Song X.-Z."/>
            <person name="Zhang L."/>
            <person name="Thornton R."/>
            <person name="Coyle M."/>
            <person name="Francisco L."/>
            <person name="Jackson L."/>
            <person name="Javaid M."/>
            <person name="Korchina V."/>
            <person name="Kovar C."/>
            <person name="Mata R."/>
            <person name="Mathew T."/>
            <person name="Ngo R."/>
            <person name="Nguyen L."/>
            <person name="Nguyen N."/>
            <person name="Okwuonu G."/>
            <person name="Ongeri F."/>
            <person name="Pham C."/>
            <person name="Simmons D."/>
            <person name="Wilczek-Boney K."/>
            <person name="Hale W."/>
            <person name="Jakkamsetti A."/>
            <person name="Pham P."/>
            <person name="Ruth R."/>
            <person name="San Lucas F."/>
            <person name="Warren J."/>
            <person name="Zhang J."/>
            <person name="Zhao Z."/>
            <person name="Zhou C."/>
            <person name="Zhu D."/>
            <person name="Lee S."/>
            <person name="Bess C."/>
            <person name="Blankenburg K."/>
            <person name="Forbes L."/>
            <person name="Fu Q."/>
            <person name="Gubbala S."/>
            <person name="Hirani K."/>
            <person name="Jayaseelan J.C."/>
            <person name="Lara F."/>
            <person name="Munidasa M."/>
            <person name="Palculict T."/>
            <person name="Patil S."/>
            <person name="Pu L.-L."/>
            <person name="Saada N."/>
            <person name="Tang L."/>
            <person name="Weissenberger G."/>
            <person name="Zhu Y."/>
            <person name="Hemphill L."/>
            <person name="Shang Y."/>
            <person name="Youmans B."/>
            <person name="Ayvaz T."/>
            <person name="Ross M."/>
            <person name="Santibanez J."/>
            <person name="Aqrawi P."/>
            <person name="Gross S."/>
            <person name="Joshi V."/>
            <person name="Fowler G."/>
            <person name="Nazareth L."/>
            <person name="Reid J."/>
            <person name="Worley K."/>
            <person name="Petrosino J."/>
            <person name="Highlander S."/>
            <person name="Gibbs R."/>
        </authorList>
    </citation>
    <scope>NUCLEOTIDE SEQUENCE [LARGE SCALE GENOMIC DNA]</scope>
    <source>
        <strain evidence="1 2">ATCC 23263</strain>
    </source>
</reference>
<dbReference type="AlphaFoldDB" id="E6MGE9"/>
<sequence length="41" mass="4621">MHISLLGIFRVMLAGLANFFHGTPLARTCQMRFDPAKKKDS</sequence>